<evidence type="ECO:0000256" key="1">
    <source>
        <dbReference type="SAM" id="MobiDB-lite"/>
    </source>
</evidence>
<proteinExistence type="predicted"/>
<feature type="compositionally biased region" description="Polar residues" evidence="1">
    <location>
        <begin position="26"/>
        <end position="41"/>
    </location>
</feature>
<gene>
    <name evidence="2" type="ORF">OTI717_LOCUS11924</name>
</gene>
<evidence type="ECO:0000313" key="2">
    <source>
        <dbReference type="EMBL" id="CAF3691706.1"/>
    </source>
</evidence>
<dbReference type="EMBL" id="CAJOAX010001166">
    <property type="protein sequence ID" value="CAF3691706.1"/>
    <property type="molecule type" value="Genomic_DNA"/>
</dbReference>
<reference evidence="2" key="1">
    <citation type="submission" date="2021-02" db="EMBL/GenBank/DDBJ databases">
        <authorList>
            <person name="Nowell W R."/>
        </authorList>
    </citation>
    <scope>NUCLEOTIDE SEQUENCE</scope>
</reference>
<dbReference type="AlphaFoldDB" id="A0A818UDA6"/>
<sequence>MSENDNKSGTSTESREEVKGLVGPAMTSTDAPRTKNISQSHAGGGAERLGPTAGLGTNTGAGGLTTITSDQQDKHHVADDLKKTPTMNIIQLQFSVIDSLYAS</sequence>
<name>A0A818UDA6_9BILA</name>
<protein>
    <submittedName>
        <fullName evidence="2">Uncharacterized protein</fullName>
    </submittedName>
</protein>
<evidence type="ECO:0000313" key="3">
    <source>
        <dbReference type="Proteomes" id="UP000663823"/>
    </source>
</evidence>
<organism evidence="2 3">
    <name type="scientific">Rotaria sordida</name>
    <dbReference type="NCBI Taxonomy" id="392033"/>
    <lineage>
        <taxon>Eukaryota</taxon>
        <taxon>Metazoa</taxon>
        <taxon>Spiralia</taxon>
        <taxon>Gnathifera</taxon>
        <taxon>Rotifera</taxon>
        <taxon>Eurotatoria</taxon>
        <taxon>Bdelloidea</taxon>
        <taxon>Philodinida</taxon>
        <taxon>Philodinidae</taxon>
        <taxon>Rotaria</taxon>
    </lineage>
</organism>
<feature type="region of interest" description="Disordered" evidence="1">
    <location>
        <begin position="1"/>
        <end position="77"/>
    </location>
</feature>
<dbReference type="Proteomes" id="UP000663823">
    <property type="component" value="Unassembled WGS sequence"/>
</dbReference>
<comment type="caution">
    <text evidence="2">The sequence shown here is derived from an EMBL/GenBank/DDBJ whole genome shotgun (WGS) entry which is preliminary data.</text>
</comment>
<accession>A0A818UDA6</accession>